<dbReference type="SMART" id="SM00487">
    <property type="entry name" value="DEXDc"/>
    <property type="match status" value="1"/>
</dbReference>
<evidence type="ECO:0000259" key="12">
    <source>
        <dbReference type="PROSITE" id="PS51643"/>
    </source>
</evidence>
<dbReference type="STRING" id="145458.APU90_06130"/>
<dbReference type="InterPro" id="IPR014001">
    <property type="entry name" value="Helicase_ATP-bd"/>
</dbReference>
<evidence type="ECO:0000256" key="8">
    <source>
        <dbReference type="ARBA" id="ARBA00022840"/>
    </source>
</evidence>
<keyword evidence="6" id="KW-0378">Hydrolase</keyword>
<evidence type="ECO:0000256" key="3">
    <source>
        <dbReference type="ARBA" id="ARBA00022722"/>
    </source>
</evidence>
<evidence type="ECO:0000256" key="9">
    <source>
        <dbReference type="ARBA" id="ARBA00023118"/>
    </source>
</evidence>
<evidence type="ECO:0000256" key="1">
    <source>
        <dbReference type="ARBA" id="ARBA00006847"/>
    </source>
</evidence>
<dbReference type="SMART" id="SM00490">
    <property type="entry name" value="HELICc"/>
    <property type="match status" value="1"/>
</dbReference>
<dbReference type="Pfam" id="PF18019">
    <property type="entry name" value="Cas3_HD"/>
    <property type="match status" value="1"/>
</dbReference>
<evidence type="ECO:0000256" key="6">
    <source>
        <dbReference type="ARBA" id="ARBA00022801"/>
    </source>
</evidence>
<dbReference type="PANTHER" id="PTHR47963:SF9">
    <property type="entry name" value="CRISPR-ASSOCIATED ENDONUCLEASE_HELICASE CAS3"/>
    <property type="match status" value="1"/>
</dbReference>
<accession>A0A0C5BF55</accession>
<comment type="caution">
    <text evidence="13">The sequence shown here is derived from an EMBL/GenBank/DDBJ whole genome shotgun (WGS) entry which is preliminary data.</text>
</comment>
<evidence type="ECO:0000259" key="11">
    <source>
        <dbReference type="PROSITE" id="PS51194"/>
    </source>
</evidence>
<evidence type="ECO:0000256" key="4">
    <source>
        <dbReference type="ARBA" id="ARBA00022723"/>
    </source>
</evidence>
<dbReference type="InterPro" id="IPR054712">
    <property type="entry name" value="Cas3-like_dom"/>
</dbReference>
<reference evidence="14 16" key="2">
    <citation type="submission" date="2018-02" db="EMBL/GenBank/DDBJ databases">
        <title>Bacteriophage NCPPB3778 and a type I-E CRISPR drive the evolution of the US Biological Select Agent, Rathayibacter toxicus.</title>
        <authorList>
            <person name="Davis E.W.II."/>
            <person name="Tabima J.F."/>
            <person name="Weisberg A.J."/>
            <person name="Lopes L.D."/>
            <person name="Wiseman M.S."/>
            <person name="Wiseman M.S."/>
            <person name="Pupko T."/>
            <person name="Belcher M.S."/>
            <person name="Sechler A.J."/>
            <person name="Tancos M.A."/>
            <person name="Schroeder B.K."/>
            <person name="Murray T.D."/>
            <person name="Luster D.G."/>
            <person name="Schneider W.L."/>
            <person name="Rogers E."/>
            <person name="Andreote F.D."/>
            <person name="Grunwald N.J."/>
            <person name="Putnam M.L."/>
            <person name="Chang J.H."/>
        </authorList>
    </citation>
    <scope>NUCLEOTIDE SEQUENCE [LARGE SCALE GENOMIC DNA]</scope>
    <source>
        <strain evidence="14 16">FH99</strain>
    </source>
</reference>
<feature type="domain" description="Helicase ATP-binding" evidence="10">
    <location>
        <begin position="293"/>
        <end position="498"/>
    </location>
</feature>
<evidence type="ECO:0000259" key="10">
    <source>
        <dbReference type="PROSITE" id="PS51192"/>
    </source>
</evidence>
<dbReference type="EMBL" id="PSWU01000001">
    <property type="protein sequence ID" value="PPI17081.1"/>
    <property type="molecule type" value="Genomic_DNA"/>
</dbReference>
<dbReference type="Proteomes" id="UP000052979">
    <property type="component" value="Unassembled WGS sequence"/>
</dbReference>
<keyword evidence="8" id="KW-0067">ATP-binding</keyword>
<dbReference type="Pfam" id="PF00270">
    <property type="entry name" value="DEAD"/>
    <property type="match status" value="1"/>
</dbReference>
<dbReference type="InterPro" id="IPR006483">
    <property type="entry name" value="CRISPR-assoc_Cas3_HD"/>
</dbReference>
<protein>
    <submittedName>
        <fullName evidence="14">CRISPR-associated helicase Cas3</fullName>
    </submittedName>
</protein>
<dbReference type="RefSeq" id="WP_042733694.1">
    <property type="nucleotide sequence ID" value="NZ_CP010848.1"/>
</dbReference>
<dbReference type="eggNOG" id="COG1203">
    <property type="taxonomic scope" value="Bacteria"/>
</dbReference>
<keyword evidence="4" id="KW-0479">Metal-binding</keyword>
<dbReference type="NCBIfam" id="TIGR01596">
    <property type="entry name" value="cas3_HD"/>
    <property type="match status" value="1"/>
</dbReference>
<dbReference type="SUPFAM" id="SSF52540">
    <property type="entry name" value="P-loop containing nucleoside triphosphate hydrolases"/>
    <property type="match status" value="1"/>
</dbReference>
<feature type="domain" description="HD Cas3-type" evidence="12">
    <location>
        <begin position="23"/>
        <end position="226"/>
    </location>
</feature>
<dbReference type="GO" id="GO:0016787">
    <property type="term" value="F:hydrolase activity"/>
    <property type="evidence" value="ECO:0007669"/>
    <property type="project" value="UniProtKB-KW"/>
</dbReference>
<dbReference type="InterPro" id="IPR041372">
    <property type="entry name" value="Cas3_C"/>
</dbReference>
<comment type="similarity">
    <text evidence="1">In the N-terminal section; belongs to the CRISPR-associated nuclease Cas3-HD family.</text>
</comment>
<dbReference type="GO" id="GO:0046872">
    <property type="term" value="F:metal ion binding"/>
    <property type="evidence" value="ECO:0007669"/>
    <property type="project" value="UniProtKB-KW"/>
</dbReference>
<dbReference type="PROSITE" id="PS51192">
    <property type="entry name" value="HELICASE_ATP_BIND_1"/>
    <property type="match status" value="1"/>
</dbReference>
<evidence type="ECO:0000256" key="2">
    <source>
        <dbReference type="ARBA" id="ARBA00009046"/>
    </source>
</evidence>
<keyword evidence="7" id="KW-0347">Helicase</keyword>
<dbReference type="NCBIfam" id="TIGR01587">
    <property type="entry name" value="cas3_core"/>
    <property type="match status" value="1"/>
</dbReference>
<dbReference type="OrthoDB" id="9810236at2"/>
<feature type="domain" description="Helicase C-terminal" evidence="11">
    <location>
        <begin position="548"/>
        <end position="726"/>
    </location>
</feature>
<keyword evidence="15" id="KW-1185">Reference proteome</keyword>
<dbReference type="Pfam" id="PF18395">
    <property type="entry name" value="Cas3_C"/>
    <property type="match status" value="1"/>
</dbReference>
<reference evidence="13 15" key="1">
    <citation type="submission" date="2015-04" db="EMBL/GenBank/DDBJ databases">
        <title>Draft genome sequence of Rathayibacter toxicus strain FH-142 (AKA 70134 or CS 32), a Western Australian isolate.</title>
        <authorList>
            <consortium name="Consortium for Microbial Forensics and Genomics (microFORGE)"/>
            <person name="Knight B.M."/>
            <person name="Roberts D.P."/>
            <person name="Lin D."/>
            <person name="Hari K."/>
            <person name="Fletcher J."/>
            <person name="Melcher U."/>
            <person name="Blagden T."/>
            <person name="Luster D.G."/>
            <person name="Sechler A.J."/>
            <person name="Schneider W.L."/>
            <person name="Winegar R.A."/>
        </authorList>
    </citation>
    <scope>NUCLEOTIDE SEQUENCE [LARGE SCALE GENOMIC DNA]</scope>
    <source>
        <strain evidence="13 15">FH142</strain>
    </source>
</reference>
<dbReference type="Gene3D" id="3.40.50.300">
    <property type="entry name" value="P-loop containing nucleotide triphosphate hydrolases"/>
    <property type="match status" value="2"/>
</dbReference>
<dbReference type="InterPro" id="IPR027417">
    <property type="entry name" value="P-loop_NTPase"/>
</dbReference>
<evidence type="ECO:0000313" key="16">
    <source>
        <dbReference type="Proteomes" id="UP000237966"/>
    </source>
</evidence>
<dbReference type="Pfam" id="PF22590">
    <property type="entry name" value="Cas3-like_C_2"/>
    <property type="match status" value="1"/>
</dbReference>
<sequence length="927" mass="101720">MDEVTMTSLSDAARSVWAKYDHKADVWLPLHRHLTDSAAIAEILWDSWISQHTREQITDGRDPSVARSLAIWLAATHDIGKASPGFAFQVEPLTGRMRDAGLLIPANTFGKGTSGKVQHSVLGFSLIKEWLIDSFQYSPRVADSVASVAGGHHGVPPNRDDLRAVQRGRGVLLGSVSAWDEVRRELFHYVTRYCTAENALSSLQDIPLGIPAQALLTGFVIVADWLASNSDYFAYNDPRDSKARAAEAWQRLELPPPWQATAPDEHTDTLVIQRFSLGSAARARPVQRAAVEAARALENGLLIIEAPMGEGKTEAALLAAEILAASTGAGGCFFALPTMATSDALFGRILSWVDHLPDNKGRTLPQSMFLAHSKAHLNADFNRIRGIQGISDGSAAEAHQWLVGRKKGVLANFVVGTIDQILFSALKMKHLVLRQLGLAAKVVVIDEVHTADAYMSVYLERALAWLGAYRVPVILLSATLAPSARTRLASAYHSLTVDDSAAVSENTSYPLITAVSAHTGRASVTAVEKSSRSTRITVDSVNDDLHTLIDHLRPAVEQGAAVAVIRNTVARAQETAQALREAFGADRVLLVHSRMIAVDRVEREMLLRERLGPQSRTRGPFIVVGTQVLEQSLDIDVDLMVSDIAPMDLLLQRAGRLHRHDRAGRPASCATARLLITGVTVSSAAPPEFDSGALAVYGRALLLRTVAQLARQQALRTTVCLPADVSELVRTVYDDVPPPPADWEEAWDDAEAEWNSFLRTKKHRAATFLLRHPNEMGSSLVDWLKDMPFDTNEESPRGQQEVRDSDEAIEVLVAQRRGDDIHVLAWLPGSESAIPTQSRPSEDAAWTLATSALRLPRQLCQWYEIEKTIGALEINGFEGWQQSHLLKGQLVLVLDDNLEAEVGRFLLRYDREDGLVIFPHNTRRDQI</sequence>
<dbReference type="InterPro" id="IPR001650">
    <property type="entry name" value="Helicase_C-like"/>
</dbReference>
<dbReference type="Proteomes" id="UP000237966">
    <property type="component" value="Unassembled WGS sequence"/>
</dbReference>
<evidence type="ECO:0000256" key="5">
    <source>
        <dbReference type="ARBA" id="ARBA00022741"/>
    </source>
</evidence>
<dbReference type="PROSITE" id="PS51194">
    <property type="entry name" value="HELICASE_CTER"/>
    <property type="match status" value="1"/>
</dbReference>
<dbReference type="KEGG" id="rtx:TI83_00350"/>
<dbReference type="EMBL" id="LBFI01000032">
    <property type="protein sequence ID" value="KKM45639.1"/>
    <property type="molecule type" value="Genomic_DNA"/>
</dbReference>
<keyword evidence="5" id="KW-0547">Nucleotide-binding</keyword>
<name>A0A0C5BF55_9MICO</name>
<dbReference type="PANTHER" id="PTHR47963">
    <property type="entry name" value="DEAD-BOX ATP-DEPENDENT RNA HELICASE 47, MITOCHONDRIAL"/>
    <property type="match status" value="1"/>
</dbReference>
<dbReference type="InterPro" id="IPR006474">
    <property type="entry name" value="Helicase_Cas3_CRISPR-ass_core"/>
</dbReference>
<gene>
    <name evidence="14" type="ORF">C5C51_00155</name>
    <name evidence="13" type="ORF">VT73_05575</name>
</gene>
<evidence type="ECO:0000313" key="15">
    <source>
        <dbReference type="Proteomes" id="UP000052979"/>
    </source>
</evidence>
<dbReference type="GeneID" id="93666161"/>
<dbReference type="AlphaFoldDB" id="A0A0C5BF55"/>
<dbReference type="InterPro" id="IPR038257">
    <property type="entry name" value="CRISPR-assoc_Cas3_HD_sf"/>
</dbReference>
<comment type="similarity">
    <text evidence="2">In the central section; belongs to the CRISPR-associated helicase Cas3 family.</text>
</comment>
<dbReference type="GO" id="GO:0051607">
    <property type="term" value="P:defense response to virus"/>
    <property type="evidence" value="ECO:0007669"/>
    <property type="project" value="UniProtKB-KW"/>
</dbReference>
<dbReference type="InterPro" id="IPR011545">
    <property type="entry name" value="DEAD/DEAH_box_helicase_dom"/>
</dbReference>
<evidence type="ECO:0000256" key="7">
    <source>
        <dbReference type="ARBA" id="ARBA00022806"/>
    </source>
</evidence>
<keyword evidence="9" id="KW-0051">Antiviral defense</keyword>
<dbReference type="GO" id="GO:0003724">
    <property type="term" value="F:RNA helicase activity"/>
    <property type="evidence" value="ECO:0007669"/>
    <property type="project" value="TreeGrafter"/>
</dbReference>
<dbReference type="GO" id="GO:0004518">
    <property type="term" value="F:nuclease activity"/>
    <property type="evidence" value="ECO:0007669"/>
    <property type="project" value="UniProtKB-KW"/>
</dbReference>
<dbReference type="Gene3D" id="1.10.3210.30">
    <property type="match status" value="1"/>
</dbReference>
<evidence type="ECO:0000313" key="13">
    <source>
        <dbReference type="EMBL" id="KKM45639.1"/>
    </source>
</evidence>
<evidence type="ECO:0000313" key="14">
    <source>
        <dbReference type="EMBL" id="PPI17081.1"/>
    </source>
</evidence>
<proteinExistence type="inferred from homology"/>
<dbReference type="GO" id="GO:0003723">
    <property type="term" value="F:RNA binding"/>
    <property type="evidence" value="ECO:0007669"/>
    <property type="project" value="TreeGrafter"/>
</dbReference>
<dbReference type="InterPro" id="IPR050547">
    <property type="entry name" value="DEAD_box_RNA_helicases"/>
</dbReference>
<dbReference type="PROSITE" id="PS51643">
    <property type="entry name" value="HD_CAS3"/>
    <property type="match status" value="1"/>
</dbReference>
<dbReference type="PATRIC" id="fig|145458.7.peg.76"/>
<dbReference type="CDD" id="cd09641">
    <property type="entry name" value="Cas3''_I"/>
    <property type="match status" value="1"/>
</dbReference>
<organism evidence="13 15">
    <name type="scientific">Rathayibacter toxicus</name>
    <dbReference type="NCBI Taxonomy" id="145458"/>
    <lineage>
        <taxon>Bacteria</taxon>
        <taxon>Bacillati</taxon>
        <taxon>Actinomycetota</taxon>
        <taxon>Actinomycetes</taxon>
        <taxon>Micrococcales</taxon>
        <taxon>Microbacteriaceae</taxon>
        <taxon>Rathayibacter</taxon>
    </lineage>
</organism>
<keyword evidence="3" id="KW-0540">Nuclease</keyword>
<dbReference type="GO" id="GO:0005524">
    <property type="term" value="F:ATP binding"/>
    <property type="evidence" value="ECO:0007669"/>
    <property type="project" value="UniProtKB-KW"/>
</dbReference>